<dbReference type="RefSeq" id="XP_031945675.1">
    <property type="nucleotide sequence ID" value="XM_032080850.1"/>
</dbReference>
<evidence type="ECO:0000313" key="3">
    <source>
        <dbReference type="Proteomes" id="UP000325579"/>
    </source>
</evidence>
<keyword evidence="3" id="KW-1185">Reference proteome</keyword>
<dbReference type="AlphaFoldDB" id="A0A5N7DPL2"/>
<sequence>MATPTHALSVNIYGRGDATLGDGPSHMGIAVYEIGARTCEMHHIRNPSDTDFIYDPRTQPLQNDPVLRGRCKLINFTSVQQKDHAARLLSNFGRNDANIPEFGVGNCQDWVAKAIQMLETAGVLPSGEGLFWEEMINLSAEAMQDRCVQSGRTWIPGPEQVFEGEADARFADKGDVKPVGRLMQNSALRERMLALEGGIPAGGSVGVDKGLSGERPFYVSSPFFSRTREVPGCDGEGASSSAGAAERDNPSAD</sequence>
<dbReference type="OrthoDB" id="4412761at2759"/>
<evidence type="ECO:0000313" key="2">
    <source>
        <dbReference type="EMBL" id="KAE8408356.1"/>
    </source>
</evidence>
<name>A0A5N7DPL2_9EURO</name>
<gene>
    <name evidence="2" type="ORF">BDV37DRAFT_238511</name>
</gene>
<protein>
    <submittedName>
        <fullName evidence="2">Uncharacterized protein</fullName>
    </submittedName>
</protein>
<accession>A0A5N7DPL2</accession>
<dbReference type="Proteomes" id="UP000325579">
    <property type="component" value="Unassembled WGS sequence"/>
</dbReference>
<reference evidence="2 3" key="1">
    <citation type="submission" date="2019-04" db="EMBL/GenBank/DDBJ databases">
        <authorList>
            <consortium name="DOE Joint Genome Institute"/>
            <person name="Mondo S."/>
            <person name="Kjaerbolling I."/>
            <person name="Vesth T."/>
            <person name="Frisvad J.C."/>
            <person name="Nybo J.L."/>
            <person name="Theobald S."/>
            <person name="Kildgaard S."/>
            <person name="Isbrandt T."/>
            <person name="Kuo A."/>
            <person name="Sato A."/>
            <person name="Lyhne E.K."/>
            <person name="Kogle M.E."/>
            <person name="Wiebenga A."/>
            <person name="Kun R.S."/>
            <person name="Lubbers R.J."/>
            <person name="Makela M.R."/>
            <person name="Barry K."/>
            <person name="Chovatia M."/>
            <person name="Clum A."/>
            <person name="Daum C."/>
            <person name="Haridas S."/>
            <person name="He G."/>
            <person name="LaButti K."/>
            <person name="Lipzen A."/>
            <person name="Riley R."/>
            <person name="Salamov A."/>
            <person name="Simmons B.A."/>
            <person name="Magnuson J.K."/>
            <person name="Henrissat B."/>
            <person name="Mortensen U.H."/>
            <person name="Larsen T.O."/>
            <person name="Devries R.P."/>
            <person name="Grigoriev I.V."/>
            <person name="Machida M."/>
            <person name="Baker S.E."/>
            <person name="Andersen M.R."/>
            <person name="Cantor M.N."/>
            <person name="Hua S.X."/>
        </authorList>
    </citation>
    <scope>NUCLEOTIDE SEQUENCE [LARGE SCALE GENOMIC DNA]</scope>
    <source>
        <strain evidence="2 3">CBS 119388</strain>
    </source>
</reference>
<proteinExistence type="predicted"/>
<dbReference type="GeneID" id="43665541"/>
<organism evidence="2 3">
    <name type="scientific">Aspergillus pseudonomiae</name>
    <dbReference type="NCBI Taxonomy" id="1506151"/>
    <lineage>
        <taxon>Eukaryota</taxon>
        <taxon>Fungi</taxon>
        <taxon>Dikarya</taxon>
        <taxon>Ascomycota</taxon>
        <taxon>Pezizomycotina</taxon>
        <taxon>Eurotiomycetes</taxon>
        <taxon>Eurotiomycetidae</taxon>
        <taxon>Eurotiales</taxon>
        <taxon>Aspergillaceae</taxon>
        <taxon>Aspergillus</taxon>
        <taxon>Aspergillus subgen. Circumdati</taxon>
    </lineage>
</organism>
<evidence type="ECO:0000256" key="1">
    <source>
        <dbReference type="SAM" id="MobiDB-lite"/>
    </source>
</evidence>
<feature type="region of interest" description="Disordered" evidence="1">
    <location>
        <begin position="225"/>
        <end position="253"/>
    </location>
</feature>
<dbReference type="EMBL" id="ML736743">
    <property type="protein sequence ID" value="KAE8408356.1"/>
    <property type="molecule type" value="Genomic_DNA"/>
</dbReference>